<dbReference type="Proteomes" id="UP001516400">
    <property type="component" value="Unassembled WGS sequence"/>
</dbReference>
<evidence type="ECO:0000313" key="1">
    <source>
        <dbReference type="EMBL" id="KAL3288557.1"/>
    </source>
</evidence>
<accession>A0ABD2PCN3</accession>
<comment type="caution">
    <text evidence="1">The sequence shown here is derived from an EMBL/GenBank/DDBJ whole genome shotgun (WGS) entry which is preliminary data.</text>
</comment>
<proteinExistence type="predicted"/>
<organism evidence="1 2">
    <name type="scientific">Cryptolaemus montrouzieri</name>
    <dbReference type="NCBI Taxonomy" id="559131"/>
    <lineage>
        <taxon>Eukaryota</taxon>
        <taxon>Metazoa</taxon>
        <taxon>Ecdysozoa</taxon>
        <taxon>Arthropoda</taxon>
        <taxon>Hexapoda</taxon>
        <taxon>Insecta</taxon>
        <taxon>Pterygota</taxon>
        <taxon>Neoptera</taxon>
        <taxon>Endopterygota</taxon>
        <taxon>Coleoptera</taxon>
        <taxon>Polyphaga</taxon>
        <taxon>Cucujiformia</taxon>
        <taxon>Coccinelloidea</taxon>
        <taxon>Coccinellidae</taxon>
        <taxon>Scymninae</taxon>
        <taxon>Scymnini</taxon>
        <taxon>Cryptolaemus</taxon>
    </lineage>
</organism>
<gene>
    <name evidence="1" type="ORF">HHI36_002996</name>
</gene>
<protein>
    <submittedName>
        <fullName evidence="1">Uncharacterized protein</fullName>
    </submittedName>
</protein>
<reference evidence="1 2" key="1">
    <citation type="journal article" date="2021" name="BMC Biol.">
        <title>Horizontally acquired antibacterial genes associated with adaptive radiation of ladybird beetles.</title>
        <authorList>
            <person name="Li H.S."/>
            <person name="Tang X.F."/>
            <person name="Huang Y.H."/>
            <person name="Xu Z.Y."/>
            <person name="Chen M.L."/>
            <person name="Du X.Y."/>
            <person name="Qiu B.Y."/>
            <person name="Chen P.T."/>
            <person name="Zhang W."/>
            <person name="Slipinski A."/>
            <person name="Escalona H.E."/>
            <person name="Waterhouse R.M."/>
            <person name="Zwick A."/>
            <person name="Pang H."/>
        </authorList>
    </citation>
    <scope>NUCLEOTIDE SEQUENCE [LARGE SCALE GENOMIC DNA]</scope>
    <source>
        <strain evidence="1">SYSU2018</strain>
    </source>
</reference>
<dbReference type="EMBL" id="JABFTP020000185">
    <property type="protein sequence ID" value="KAL3288557.1"/>
    <property type="molecule type" value="Genomic_DNA"/>
</dbReference>
<evidence type="ECO:0000313" key="2">
    <source>
        <dbReference type="Proteomes" id="UP001516400"/>
    </source>
</evidence>
<keyword evidence="2" id="KW-1185">Reference proteome</keyword>
<name>A0ABD2PCN3_9CUCU</name>
<dbReference type="AlphaFoldDB" id="A0ABD2PCN3"/>
<sequence length="131" mass="15174">MYVLVTARENFIKERNQIRDQLLFLSPSNTSKFSGTEQICDSPVIKETFSLLGSKLVQKALACILFTILTCIPGPDILNFEQKRPQLEMQRCHLQVNCCSAPLYMDPHNRAWDLIKENEIKFNKRTNHAQF</sequence>